<feature type="region of interest" description="Disordered" evidence="1">
    <location>
        <begin position="547"/>
        <end position="583"/>
    </location>
</feature>
<dbReference type="EMBL" id="BAABLX010000028">
    <property type="protein sequence ID" value="GAA4949889.1"/>
    <property type="molecule type" value="Genomic_DNA"/>
</dbReference>
<dbReference type="InterPro" id="IPR026457">
    <property type="entry name" value="CSLREA_Nterm"/>
</dbReference>
<dbReference type="NCBIfam" id="TIGR04214">
    <property type="entry name" value="CSLREA_Nterm"/>
    <property type="match status" value="1"/>
</dbReference>
<reference evidence="3" key="1">
    <citation type="journal article" date="2019" name="Int. J. Syst. Evol. Microbiol.">
        <title>The Global Catalogue of Microorganisms (GCM) 10K type strain sequencing project: providing services to taxonomists for standard genome sequencing and annotation.</title>
        <authorList>
            <consortium name="The Broad Institute Genomics Platform"/>
            <consortium name="The Broad Institute Genome Sequencing Center for Infectious Disease"/>
            <person name="Wu L."/>
            <person name="Ma J."/>
        </authorList>
    </citation>
    <scope>NUCLEOTIDE SEQUENCE [LARGE SCALE GENOMIC DNA]</scope>
    <source>
        <strain evidence="3">JCM 19134</strain>
    </source>
</reference>
<keyword evidence="3" id="KW-1185">Reference proteome</keyword>
<comment type="caution">
    <text evidence="2">The sequence shown here is derived from an EMBL/GenBank/DDBJ whole genome shotgun (WGS) entry which is preliminary data.</text>
</comment>
<proteinExistence type="predicted"/>
<dbReference type="AlphaFoldDB" id="A0AAV3U5R8"/>
<gene>
    <name evidence="2" type="ORF">GCM10025791_32700</name>
</gene>
<accession>A0AAV3U5R8</accession>
<sequence>MLTTTLLSACTVNLTDETGPNLAVNPPINLQTFEADVTRRGGVTIDGVTVALDGGATQPLTGVAVDGNGVGTWRADVSVAPCEELVSYRFSVDYSAPSSRTKVFPEEGSFVQPISGTDPLCDNVISASKTFTVNSYEDLPDGNPGDGFCNITNASNDGTCTLRAAVMEANARSGVDLIRVPTGRYTLTREKTGSAEADDTPEDAWGDLDITDSVAIVGIVGDSIHIGRFMQTQTSSVGPGGYLVPVVNFIDRPNSNNTFVKIDGGEIDRVFDIHVGSTDSGFAFFNKIAVLNGHINDRPGGGILNQGRLRLSRVAVYDNRLSQGSGGAGGVFSQNKGAGIANLGVLVAEELALVNNRILGTTGFAGALWANANSSATINNSLLALNQARFSGAIYVDNGEDGSAAGSVALTNTTVAYNSNSGSSNNAINNHGSLTLNFVTLVQNNRGGLASNAGSLSSVSNSLLANNGSNQDCDSGTVNSSGGNIIKDNGCTIDGAQLSPDLVDFSGSVIADSLRHQGGFTYVIPIRPPFDPSSSIIDPTDRISAAIPKPDFDQRGSGFDRAIDADGSGDAEMDPGAYEYSPR</sequence>
<protein>
    <recommendedName>
        <fullName evidence="4">CSLREA domain-containing protein</fullName>
    </recommendedName>
</protein>
<evidence type="ECO:0000313" key="2">
    <source>
        <dbReference type="EMBL" id="GAA4949889.1"/>
    </source>
</evidence>
<evidence type="ECO:0000313" key="3">
    <source>
        <dbReference type="Proteomes" id="UP001409585"/>
    </source>
</evidence>
<name>A0AAV3U5R8_9ALTE</name>
<evidence type="ECO:0000256" key="1">
    <source>
        <dbReference type="SAM" id="MobiDB-lite"/>
    </source>
</evidence>
<organism evidence="2 3">
    <name type="scientific">Halioxenophilus aromaticivorans</name>
    <dbReference type="NCBI Taxonomy" id="1306992"/>
    <lineage>
        <taxon>Bacteria</taxon>
        <taxon>Pseudomonadati</taxon>
        <taxon>Pseudomonadota</taxon>
        <taxon>Gammaproteobacteria</taxon>
        <taxon>Alteromonadales</taxon>
        <taxon>Alteromonadaceae</taxon>
        <taxon>Halioxenophilus</taxon>
    </lineage>
</organism>
<dbReference type="Proteomes" id="UP001409585">
    <property type="component" value="Unassembled WGS sequence"/>
</dbReference>
<evidence type="ECO:0008006" key="4">
    <source>
        <dbReference type="Google" id="ProtNLM"/>
    </source>
</evidence>